<organism evidence="7 8">
    <name type="scientific">Klebsormidium nitens</name>
    <name type="common">Green alga</name>
    <name type="synonym">Ulothrix nitens</name>
    <dbReference type="NCBI Taxonomy" id="105231"/>
    <lineage>
        <taxon>Eukaryota</taxon>
        <taxon>Viridiplantae</taxon>
        <taxon>Streptophyta</taxon>
        <taxon>Klebsormidiophyceae</taxon>
        <taxon>Klebsormidiales</taxon>
        <taxon>Klebsormidiaceae</taxon>
        <taxon>Klebsormidium</taxon>
    </lineage>
</organism>
<accession>A0A1Y1HR90</accession>
<keyword evidence="2 4" id="KW-0863">Zinc-finger</keyword>
<dbReference type="Proteomes" id="UP000054558">
    <property type="component" value="Unassembled WGS sequence"/>
</dbReference>
<feature type="region of interest" description="Disordered" evidence="5">
    <location>
        <begin position="95"/>
        <end position="121"/>
    </location>
</feature>
<dbReference type="InterPro" id="IPR000571">
    <property type="entry name" value="Znf_CCCH"/>
</dbReference>
<dbReference type="Gene3D" id="4.10.1000.10">
    <property type="entry name" value="Zinc finger, CCCH-type"/>
    <property type="match status" value="1"/>
</dbReference>
<evidence type="ECO:0000256" key="2">
    <source>
        <dbReference type="ARBA" id="ARBA00022771"/>
    </source>
</evidence>
<dbReference type="SMART" id="SM00356">
    <property type="entry name" value="ZnF_C3H1"/>
    <property type="match status" value="1"/>
</dbReference>
<sequence>MIPGSLLASLPQKLRIGSLVECWGDCLENLSAVRADPQHSGPTCRSSDGETQVQDVAAAKNGIGGVTDEPIQNAKFEELGERRCALSNGAASREGAHHLEISPSLQEGGSSSSLKTRCKGSSLTGKVIPDVDWMLQVSSLNVFDPRGSASGNEFLYKHLAAKSELPSVCRGGRSAQAKPGVCKYWVNEGRCARGVDCPYEHPPHGEPLKKARAGYLAAKASGNHALGNAGKAKRAQVFGDWVKETYERGNPDLRVVDVAAGAHGELAFHLAEHGIFCTSVEPRERKLTKAQRKALAEKGVRLPKESTPPALPQSLVGAHRRELFADDKFWTDVVRKEADILVGLHPDQVTEAIVDVALRAGVPFAVVPCCVFPKLFPDRRIGDGRPVITYEDFVEYLQRKGKAHGKVVEKATLKFAGSNTVLFTRT</sequence>
<evidence type="ECO:0000256" key="1">
    <source>
        <dbReference type="ARBA" id="ARBA00022723"/>
    </source>
</evidence>
<dbReference type="PANTHER" id="PTHR36971:SF3">
    <property type="entry name" value="C3H1-TYPE DOMAIN-CONTAINING PROTEIN"/>
    <property type="match status" value="1"/>
</dbReference>
<dbReference type="AlphaFoldDB" id="A0A1Y1HR90"/>
<evidence type="ECO:0000259" key="6">
    <source>
        <dbReference type="PROSITE" id="PS50103"/>
    </source>
</evidence>
<dbReference type="PANTHER" id="PTHR36971">
    <property type="entry name" value="UNNAMED PRODUCT"/>
    <property type="match status" value="1"/>
</dbReference>
<dbReference type="InterPro" id="IPR029063">
    <property type="entry name" value="SAM-dependent_MTases_sf"/>
</dbReference>
<gene>
    <name evidence="7" type="ORF">KFL_000110350</name>
</gene>
<name>A0A1Y1HR90_KLENI</name>
<keyword evidence="3 4" id="KW-0862">Zinc</keyword>
<feature type="domain" description="C3H1-type" evidence="6">
    <location>
        <begin position="176"/>
        <end position="204"/>
    </location>
</feature>
<dbReference type="InterPro" id="IPR036855">
    <property type="entry name" value="Znf_CCCH_sf"/>
</dbReference>
<dbReference type="OrthoDB" id="7459479at2759"/>
<dbReference type="EMBL" id="DF236960">
    <property type="protein sequence ID" value="GAQ78338.1"/>
    <property type="molecule type" value="Genomic_DNA"/>
</dbReference>
<evidence type="ECO:0000256" key="4">
    <source>
        <dbReference type="PROSITE-ProRule" id="PRU00723"/>
    </source>
</evidence>
<protein>
    <recommendedName>
        <fullName evidence="6">C3H1-type domain-containing protein</fullName>
    </recommendedName>
</protein>
<keyword evidence="8" id="KW-1185">Reference proteome</keyword>
<feature type="compositionally biased region" description="Low complexity" evidence="5">
    <location>
        <begin position="102"/>
        <end position="114"/>
    </location>
</feature>
<dbReference type="PROSITE" id="PS50103">
    <property type="entry name" value="ZF_C3H1"/>
    <property type="match status" value="1"/>
</dbReference>
<dbReference type="SUPFAM" id="SSF90229">
    <property type="entry name" value="CCCH zinc finger"/>
    <property type="match status" value="1"/>
</dbReference>
<evidence type="ECO:0000256" key="5">
    <source>
        <dbReference type="SAM" id="MobiDB-lite"/>
    </source>
</evidence>
<proteinExistence type="predicted"/>
<dbReference type="SUPFAM" id="SSF53335">
    <property type="entry name" value="S-adenosyl-L-methionine-dependent methyltransferases"/>
    <property type="match status" value="1"/>
</dbReference>
<evidence type="ECO:0000313" key="7">
    <source>
        <dbReference type="EMBL" id="GAQ78338.1"/>
    </source>
</evidence>
<keyword evidence="1 4" id="KW-0479">Metal-binding</keyword>
<evidence type="ECO:0000313" key="8">
    <source>
        <dbReference type="Proteomes" id="UP000054558"/>
    </source>
</evidence>
<feature type="zinc finger region" description="C3H1-type" evidence="4">
    <location>
        <begin position="176"/>
        <end position="204"/>
    </location>
</feature>
<evidence type="ECO:0000256" key="3">
    <source>
        <dbReference type="ARBA" id="ARBA00022833"/>
    </source>
</evidence>
<dbReference type="GO" id="GO:0008270">
    <property type="term" value="F:zinc ion binding"/>
    <property type="evidence" value="ECO:0007669"/>
    <property type="project" value="UniProtKB-KW"/>
</dbReference>
<reference evidence="7 8" key="1">
    <citation type="journal article" date="2014" name="Nat. Commun.">
        <title>Klebsormidium flaccidum genome reveals primary factors for plant terrestrial adaptation.</title>
        <authorList>
            <person name="Hori K."/>
            <person name="Maruyama F."/>
            <person name="Fujisawa T."/>
            <person name="Togashi T."/>
            <person name="Yamamoto N."/>
            <person name="Seo M."/>
            <person name="Sato S."/>
            <person name="Yamada T."/>
            <person name="Mori H."/>
            <person name="Tajima N."/>
            <person name="Moriyama T."/>
            <person name="Ikeuchi M."/>
            <person name="Watanabe M."/>
            <person name="Wada H."/>
            <person name="Kobayashi K."/>
            <person name="Saito M."/>
            <person name="Masuda T."/>
            <person name="Sasaki-Sekimoto Y."/>
            <person name="Mashiguchi K."/>
            <person name="Awai K."/>
            <person name="Shimojima M."/>
            <person name="Masuda S."/>
            <person name="Iwai M."/>
            <person name="Nobusawa T."/>
            <person name="Narise T."/>
            <person name="Kondo S."/>
            <person name="Saito H."/>
            <person name="Sato R."/>
            <person name="Murakawa M."/>
            <person name="Ihara Y."/>
            <person name="Oshima-Yamada Y."/>
            <person name="Ohtaka K."/>
            <person name="Satoh M."/>
            <person name="Sonobe K."/>
            <person name="Ishii M."/>
            <person name="Ohtani R."/>
            <person name="Kanamori-Sato M."/>
            <person name="Honoki R."/>
            <person name="Miyazaki D."/>
            <person name="Mochizuki H."/>
            <person name="Umetsu J."/>
            <person name="Higashi K."/>
            <person name="Shibata D."/>
            <person name="Kamiya Y."/>
            <person name="Sato N."/>
            <person name="Nakamura Y."/>
            <person name="Tabata S."/>
            <person name="Ida S."/>
            <person name="Kurokawa K."/>
            <person name="Ohta H."/>
        </authorList>
    </citation>
    <scope>NUCLEOTIDE SEQUENCE [LARGE SCALE GENOMIC DNA]</scope>
    <source>
        <strain evidence="7 8">NIES-2285</strain>
    </source>
</reference>